<keyword evidence="8" id="KW-1185">Reference proteome</keyword>
<evidence type="ECO:0000256" key="4">
    <source>
        <dbReference type="ARBA" id="ARBA00023242"/>
    </source>
</evidence>
<evidence type="ECO:0000259" key="6">
    <source>
        <dbReference type="PROSITE" id="PS50048"/>
    </source>
</evidence>
<feature type="compositionally biased region" description="Polar residues" evidence="5">
    <location>
        <begin position="1"/>
        <end position="24"/>
    </location>
</feature>
<evidence type="ECO:0000313" key="8">
    <source>
        <dbReference type="Proteomes" id="UP000245942"/>
    </source>
</evidence>
<dbReference type="GeneID" id="37012889"/>
<feature type="region of interest" description="Disordered" evidence="5">
    <location>
        <begin position="1"/>
        <end position="56"/>
    </location>
</feature>
<evidence type="ECO:0000256" key="3">
    <source>
        <dbReference type="ARBA" id="ARBA00023125"/>
    </source>
</evidence>
<accession>A0A316UAW7</accession>
<dbReference type="AlphaFoldDB" id="A0A316UAW7"/>
<dbReference type="GO" id="GO:0000981">
    <property type="term" value="F:DNA-binding transcription factor activity, RNA polymerase II-specific"/>
    <property type="evidence" value="ECO:0007669"/>
    <property type="project" value="InterPro"/>
</dbReference>
<dbReference type="EMBL" id="KZ819328">
    <property type="protein sequence ID" value="PWN20185.1"/>
    <property type="molecule type" value="Genomic_DNA"/>
</dbReference>
<dbReference type="PANTHER" id="PTHR46910">
    <property type="entry name" value="TRANSCRIPTION FACTOR PDR1"/>
    <property type="match status" value="1"/>
</dbReference>
<keyword evidence="4" id="KW-0539">Nucleus</keyword>
<name>A0A316UAW7_9BASI</name>
<evidence type="ECO:0000313" key="7">
    <source>
        <dbReference type="EMBL" id="PWN20185.1"/>
    </source>
</evidence>
<dbReference type="GO" id="GO:0008270">
    <property type="term" value="F:zinc ion binding"/>
    <property type="evidence" value="ECO:0007669"/>
    <property type="project" value="InterPro"/>
</dbReference>
<gene>
    <name evidence="7" type="ORF">BCV69DRAFT_277493</name>
</gene>
<dbReference type="Proteomes" id="UP000245942">
    <property type="component" value="Unassembled WGS sequence"/>
</dbReference>
<dbReference type="GO" id="GO:0003677">
    <property type="term" value="F:DNA binding"/>
    <property type="evidence" value="ECO:0007669"/>
    <property type="project" value="UniProtKB-KW"/>
</dbReference>
<dbReference type="OrthoDB" id="2123952at2759"/>
<reference evidence="7 8" key="1">
    <citation type="journal article" date="2018" name="Mol. Biol. Evol.">
        <title>Broad Genomic Sampling Reveals a Smut Pathogenic Ancestry of the Fungal Clade Ustilaginomycotina.</title>
        <authorList>
            <person name="Kijpornyongpan T."/>
            <person name="Mondo S.J."/>
            <person name="Barry K."/>
            <person name="Sandor L."/>
            <person name="Lee J."/>
            <person name="Lipzen A."/>
            <person name="Pangilinan J."/>
            <person name="LaButti K."/>
            <person name="Hainaut M."/>
            <person name="Henrissat B."/>
            <person name="Grigoriev I.V."/>
            <person name="Spatafora J.W."/>
            <person name="Aime M.C."/>
        </authorList>
    </citation>
    <scope>NUCLEOTIDE SEQUENCE [LARGE SCALE GENOMIC DNA]</scope>
    <source>
        <strain evidence="7 8">MCA 4718</strain>
    </source>
</reference>
<evidence type="ECO:0000256" key="2">
    <source>
        <dbReference type="ARBA" id="ARBA00022723"/>
    </source>
</evidence>
<protein>
    <recommendedName>
        <fullName evidence="6">Zn(2)-C6 fungal-type domain-containing protein</fullName>
    </recommendedName>
</protein>
<dbReference type="Gene3D" id="4.10.240.10">
    <property type="entry name" value="Zn(2)-C6 fungal-type DNA-binding domain"/>
    <property type="match status" value="1"/>
</dbReference>
<sequence>MSSQGGQLYPISSISRGPSLGSTVKRQKTKDARFSVVSSSNRRRGSEPFAGKTTSTKLKQRATKACDKCREQKCKCVADPHNPRSCTQCGMLGTACTFHGPSLKRGPPKGYLAAVINRLEAMEDTILAKLTGAADDPRARQLLLELIGESTLSQVLSGRIEFGRSRSQGLKKGNGPYGTVWHESCFNDSLWHVPGYGESDNTVSSSVATRDEQQIDILSGVERYFAEIHPQLPVLSKSYYEKLKNRRALGDTLPSLESLELIANAQAIGLHKTNESTPATALFDADESLARKTAWSSCLFLDKILLAMGFSSSIDTRFCDAVAATPDDVRAAQSSELAPYSDQSIVADVRFLLELKQTAARSGCSLSKKAFSSCQKVKSRRAALTALQTITIAVNPWSP</sequence>
<dbReference type="SUPFAM" id="SSF57701">
    <property type="entry name" value="Zn2/Cys6 DNA-binding domain"/>
    <property type="match status" value="1"/>
</dbReference>
<dbReference type="InterPro" id="IPR036864">
    <property type="entry name" value="Zn2-C6_fun-type_DNA-bd_sf"/>
</dbReference>
<dbReference type="SMART" id="SM00066">
    <property type="entry name" value="GAL4"/>
    <property type="match status" value="1"/>
</dbReference>
<dbReference type="CDD" id="cd12148">
    <property type="entry name" value="fungal_TF_MHR"/>
    <property type="match status" value="1"/>
</dbReference>
<dbReference type="PROSITE" id="PS50048">
    <property type="entry name" value="ZN2_CY6_FUNGAL_2"/>
    <property type="match status" value="1"/>
</dbReference>
<dbReference type="PROSITE" id="PS00463">
    <property type="entry name" value="ZN2_CY6_FUNGAL_1"/>
    <property type="match status" value="1"/>
</dbReference>
<keyword evidence="2" id="KW-0479">Metal-binding</keyword>
<feature type="domain" description="Zn(2)-C6 fungal-type" evidence="6">
    <location>
        <begin position="65"/>
        <end position="98"/>
    </location>
</feature>
<dbReference type="PANTHER" id="PTHR46910:SF3">
    <property type="entry name" value="HALOTOLERANCE PROTEIN 9-RELATED"/>
    <property type="match status" value="1"/>
</dbReference>
<proteinExistence type="predicted"/>
<dbReference type="InterPro" id="IPR001138">
    <property type="entry name" value="Zn2Cys6_DnaBD"/>
</dbReference>
<evidence type="ECO:0000256" key="5">
    <source>
        <dbReference type="SAM" id="MobiDB-lite"/>
    </source>
</evidence>
<dbReference type="CDD" id="cd00067">
    <property type="entry name" value="GAL4"/>
    <property type="match status" value="1"/>
</dbReference>
<organism evidence="7 8">
    <name type="scientific">Pseudomicrostroma glucosiphilum</name>
    <dbReference type="NCBI Taxonomy" id="1684307"/>
    <lineage>
        <taxon>Eukaryota</taxon>
        <taxon>Fungi</taxon>
        <taxon>Dikarya</taxon>
        <taxon>Basidiomycota</taxon>
        <taxon>Ustilaginomycotina</taxon>
        <taxon>Exobasidiomycetes</taxon>
        <taxon>Microstromatales</taxon>
        <taxon>Microstromatales incertae sedis</taxon>
        <taxon>Pseudomicrostroma</taxon>
    </lineage>
</organism>
<dbReference type="GO" id="GO:0005634">
    <property type="term" value="C:nucleus"/>
    <property type="evidence" value="ECO:0007669"/>
    <property type="project" value="UniProtKB-SubCell"/>
</dbReference>
<evidence type="ECO:0000256" key="1">
    <source>
        <dbReference type="ARBA" id="ARBA00004123"/>
    </source>
</evidence>
<dbReference type="STRING" id="1684307.A0A316UAW7"/>
<comment type="subcellular location">
    <subcellularLocation>
        <location evidence="1">Nucleus</location>
    </subcellularLocation>
</comment>
<dbReference type="InterPro" id="IPR050987">
    <property type="entry name" value="AtrR-like"/>
</dbReference>
<keyword evidence="3" id="KW-0238">DNA-binding</keyword>
<dbReference type="RefSeq" id="XP_025347345.1">
    <property type="nucleotide sequence ID" value="XM_025491155.1"/>
</dbReference>